<feature type="compositionally biased region" description="Polar residues" evidence="1">
    <location>
        <begin position="106"/>
        <end position="117"/>
    </location>
</feature>
<gene>
    <name evidence="2" type="primary">rpsS_0</name>
    <name evidence="2" type="ORF">CM83_476</name>
</gene>
<dbReference type="AlphaFoldDB" id="A0A0A9WP20"/>
<proteinExistence type="predicted"/>
<keyword evidence="2" id="KW-0689">Ribosomal protein</keyword>
<reference evidence="2" key="1">
    <citation type="journal article" date="2014" name="PLoS ONE">
        <title>Transcriptome-Based Identification of ABC Transporters in the Western Tarnished Plant Bug Lygus hesperus.</title>
        <authorList>
            <person name="Hull J.J."/>
            <person name="Chaney K."/>
            <person name="Geib S.M."/>
            <person name="Fabrick J.A."/>
            <person name="Brent C.S."/>
            <person name="Walsh D."/>
            <person name="Lavine L.C."/>
        </authorList>
    </citation>
    <scope>NUCLEOTIDE SEQUENCE</scope>
</reference>
<keyword evidence="2" id="KW-0687">Ribonucleoprotein</keyword>
<reference evidence="2" key="2">
    <citation type="submission" date="2014-07" db="EMBL/GenBank/DDBJ databases">
        <authorList>
            <person name="Hull J."/>
        </authorList>
    </citation>
    <scope>NUCLEOTIDE SEQUENCE</scope>
</reference>
<feature type="region of interest" description="Disordered" evidence="1">
    <location>
        <begin position="35"/>
        <end position="117"/>
    </location>
</feature>
<accession>A0A0A9WP20</accession>
<evidence type="ECO:0000256" key="1">
    <source>
        <dbReference type="SAM" id="MobiDB-lite"/>
    </source>
</evidence>
<evidence type="ECO:0000313" key="2">
    <source>
        <dbReference type="EMBL" id="JAG09166.1"/>
    </source>
</evidence>
<name>A0A0A9WP20_LYGHE</name>
<feature type="non-terminal residue" evidence="2">
    <location>
        <position position="117"/>
    </location>
</feature>
<feature type="non-terminal residue" evidence="2">
    <location>
        <position position="1"/>
    </location>
</feature>
<dbReference type="EMBL" id="GBHO01034438">
    <property type="protein sequence ID" value="JAG09166.1"/>
    <property type="molecule type" value="Transcribed_RNA"/>
</dbReference>
<sequence length="117" mass="13785">SHTRSKFQFSTRPTNNNELQMLVADVEKLELNENLQKTREYKQRQKQPSADNKWKGNGNKFAPKYQNQQGVDQRTDKFAPKSDYHYNKGHSTHHHSPKNEIKMERTTNQQGNKNENS</sequence>
<dbReference type="GO" id="GO:0005840">
    <property type="term" value="C:ribosome"/>
    <property type="evidence" value="ECO:0007669"/>
    <property type="project" value="UniProtKB-KW"/>
</dbReference>
<feature type="compositionally biased region" description="Basic and acidic residues" evidence="1">
    <location>
        <begin position="73"/>
        <end position="86"/>
    </location>
</feature>
<feature type="compositionally biased region" description="Basic residues" evidence="1">
    <location>
        <begin position="87"/>
        <end position="96"/>
    </location>
</feature>
<protein>
    <submittedName>
        <fullName evidence="2">30S ribosomal protein S19</fullName>
    </submittedName>
</protein>
<organism evidence="2">
    <name type="scientific">Lygus hesperus</name>
    <name type="common">Western plant bug</name>
    <dbReference type="NCBI Taxonomy" id="30085"/>
    <lineage>
        <taxon>Eukaryota</taxon>
        <taxon>Metazoa</taxon>
        <taxon>Ecdysozoa</taxon>
        <taxon>Arthropoda</taxon>
        <taxon>Hexapoda</taxon>
        <taxon>Insecta</taxon>
        <taxon>Pterygota</taxon>
        <taxon>Neoptera</taxon>
        <taxon>Paraneoptera</taxon>
        <taxon>Hemiptera</taxon>
        <taxon>Heteroptera</taxon>
        <taxon>Panheteroptera</taxon>
        <taxon>Cimicomorpha</taxon>
        <taxon>Miridae</taxon>
        <taxon>Mirini</taxon>
        <taxon>Lygus</taxon>
    </lineage>
</organism>